<evidence type="ECO:0000256" key="5">
    <source>
        <dbReference type="ARBA" id="ARBA00022946"/>
    </source>
</evidence>
<dbReference type="GO" id="GO:0071949">
    <property type="term" value="F:FAD binding"/>
    <property type="evidence" value="ECO:0007669"/>
    <property type="project" value="InterPro"/>
</dbReference>
<reference evidence="9 10" key="1">
    <citation type="submission" date="2020-07" db="EMBL/GenBank/DDBJ databases">
        <title>Complete genome sequence for Sandaracinobacter sp. M6.</title>
        <authorList>
            <person name="Tang Y."/>
            <person name="Liu Q."/>
            <person name="Guo Z."/>
            <person name="Lei P."/>
            <person name="Huang B."/>
        </authorList>
    </citation>
    <scope>NUCLEOTIDE SEQUENCE [LARGE SCALE GENOMIC DNA]</scope>
    <source>
        <strain evidence="9 10">M6</strain>
    </source>
</reference>
<dbReference type="InterPro" id="IPR016169">
    <property type="entry name" value="FAD-bd_PCMH_sub2"/>
</dbReference>
<keyword evidence="3" id="KW-0285">Flavoprotein</keyword>
<dbReference type="GO" id="GO:1903457">
    <property type="term" value="P:lactate catabolic process"/>
    <property type="evidence" value="ECO:0007669"/>
    <property type="project" value="TreeGrafter"/>
</dbReference>
<dbReference type="RefSeq" id="WP_182295156.1">
    <property type="nucleotide sequence ID" value="NZ_CP059851.1"/>
</dbReference>
<evidence type="ECO:0000313" key="10">
    <source>
        <dbReference type="Proteomes" id="UP000515292"/>
    </source>
</evidence>
<dbReference type="InterPro" id="IPR016164">
    <property type="entry name" value="FAD-linked_Oxase-like_C"/>
</dbReference>
<evidence type="ECO:0000259" key="8">
    <source>
        <dbReference type="PROSITE" id="PS51387"/>
    </source>
</evidence>
<comment type="similarity">
    <text evidence="2">Belongs to the FAD-binding oxidoreductase/transferase type 4 family.</text>
</comment>
<dbReference type="Pfam" id="PF01565">
    <property type="entry name" value="FAD_binding_4"/>
    <property type="match status" value="1"/>
</dbReference>
<gene>
    <name evidence="9" type="ORF">H3309_13255</name>
</gene>
<evidence type="ECO:0000256" key="6">
    <source>
        <dbReference type="ARBA" id="ARBA00023002"/>
    </source>
</evidence>
<dbReference type="Gene3D" id="3.30.465.10">
    <property type="match status" value="1"/>
</dbReference>
<dbReference type="PROSITE" id="PS51387">
    <property type="entry name" value="FAD_PCMH"/>
    <property type="match status" value="1"/>
</dbReference>
<dbReference type="GO" id="GO:0008720">
    <property type="term" value="F:D-lactate dehydrogenase (NAD+) activity"/>
    <property type="evidence" value="ECO:0007669"/>
    <property type="project" value="TreeGrafter"/>
</dbReference>
<dbReference type="AlphaFoldDB" id="A0A7G5IG19"/>
<dbReference type="InterPro" id="IPR004113">
    <property type="entry name" value="FAD-bd_oxidored_4_C"/>
</dbReference>
<keyword evidence="10" id="KW-1185">Reference proteome</keyword>
<dbReference type="SUPFAM" id="SSF56176">
    <property type="entry name" value="FAD-binding/transporter-associated domain-like"/>
    <property type="match status" value="1"/>
</dbReference>
<dbReference type="InterPro" id="IPR016166">
    <property type="entry name" value="FAD-bd_PCMH"/>
</dbReference>
<organism evidence="9 10">
    <name type="scientific">Sandaracinobacteroides saxicola</name>
    <dbReference type="NCBI Taxonomy" id="2759707"/>
    <lineage>
        <taxon>Bacteria</taxon>
        <taxon>Pseudomonadati</taxon>
        <taxon>Pseudomonadota</taxon>
        <taxon>Alphaproteobacteria</taxon>
        <taxon>Sphingomonadales</taxon>
        <taxon>Sphingosinicellaceae</taxon>
        <taxon>Sandaracinobacteroides</taxon>
    </lineage>
</organism>
<evidence type="ECO:0000313" key="9">
    <source>
        <dbReference type="EMBL" id="QMW22311.1"/>
    </source>
</evidence>
<feature type="domain" description="FAD-binding PCMH-type" evidence="8">
    <location>
        <begin position="46"/>
        <end position="233"/>
    </location>
</feature>
<dbReference type="Gene3D" id="1.10.45.10">
    <property type="entry name" value="Vanillyl-alcohol Oxidase, Chain A, domain 4"/>
    <property type="match status" value="1"/>
</dbReference>
<name>A0A7G5IG19_9SPHN</name>
<dbReference type="SUPFAM" id="SSF55103">
    <property type="entry name" value="FAD-linked oxidases, C-terminal domain"/>
    <property type="match status" value="1"/>
</dbReference>
<sequence>MATAFADTAADTPIDIVTTLTALLGADAVLTAEDDRRFYGTDVYRAGKIPSAVVLPGNVEQLQAIVRACAETRTPLTVRGGGASYTDGYTHAAPRGITLSTERLNNIVEIDETDATVTVEAGCTWKDLHEALAAKGWRTPFWGPFSGMAATVGGSISQNAISHGTGAYGVSAESLLCVEIVTGTGELLATGSAGNAVADPFFRHFGPDLAGLFTGDCGALGVKARITLKMIRARTAFETASFSFDSFEALHAAMRAIAIENLDDENFGLDAALQQGQIGRQEGVDAKVEIAKSVMKSSGGVVAGMKNLAKMAIAGDRELKAANYVAHYIAEGVDSAEAKARIARLKALAGAHGDEIANTVPTVVRGMPFAPLTNTLGPKGERWVPMHGLFSHSAVTGFHHALMAYWQANRAVMDAHGIFTGAMFMAVGSSGFVYEPTFYWPDAQHAYHARVVPADHLAALPRYAAAPDAAAEVKRMKTDVAELMHAHGAAHLQVGKFYPYLKGRNPASVALLRAVKAALDPHNILNPGALGL</sequence>
<evidence type="ECO:0000256" key="2">
    <source>
        <dbReference type="ARBA" id="ARBA00008000"/>
    </source>
</evidence>
<proteinExistence type="inferred from homology"/>
<evidence type="ECO:0000256" key="1">
    <source>
        <dbReference type="ARBA" id="ARBA00001974"/>
    </source>
</evidence>
<dbReference type="KEGG" id="sand:H3309_13255"/>
<evidence type="ECO:0000256" key="4">
    <source>
        <dbReference type="ARBA" id="ARBA00022827"/>
    </source>
</evidence>
<keyword evidence="6" id="KW-0560">Oxidoreductase</keyword>
<dbReference type="GO" id="GO:0004458">
    <property type="term" value="F:D-lactate dehydrogenase (cytochrome) activity"/>
    <property type="evidence" value="ECO:0007669"/>
    <property type="project" value="UniProtKB-EC"/>
</dbReference>
<protein>
    <recommendedName>
        <fullName evidence="7">D-lactate dehydrogenase (cytochrome)</fullName>
        <ecNumber evidence="7">1.1.2.4</ecNumber>
    </recommendedName>
</protein>
<dbReference type="Proteomes" id="UP000515292">
    <property type="component" value="Chromosome"/>
</dbReference>
<dbReference type="Pfam" id="PF02913">
    <property type="entry name" value="FAD-oxidase_C"/>
    <property type="match status" value="1"/>
</dbReference>
<dbReference type="EMBL" id="CP059851">
    <property type="protein sequence ID" value="QMW22311.1"/>
    <property type="molecule type" value="Genomic_DNA"/>
</dbReference>
<evidence type="ECO:0000256" key="7">
    <source>
        <dbReference type="ARBA" id="ARBA00038897"/>
    </source>
</evidence>
<dbReference type="InterPro" id="IPR036318">
    <property type="entry name" value="FAD-bd_PCMH-like_sf"/>
</dbReference>
<keyword evidence="4" id="KW-0274">FAD</keyword>
<dbReference type="InterPro" id="IPR016171">
    <property type="entry name" value="Vanillyl_alc_oxidase_C-sub2"/>
</dbReference>
<evidence type="ECO:0000256" key="3">
    <source>
        <dbReference type="ARBA" id="ARBA00022630"/>
    </source>
</evidence>
<dbReference type="EC" id="1.1.2.4" evidence="7"/>
<dbReference type="PANTHER" id="PTHR11748:SF111">
    <property type="entry name" value="D-LACTATE DEHYDROGENASE, MITOCHONDRIAL-RELATED"/>
    <property type="match status" value="1"/>
</dbReference>
<dbReference type="InterPro" id="IPR006094">
    <property type="entry name" value="Oxid_FAD_bind_N"/>
</dbReference>
<dbReference type="PANTHER" id="PTHR11748">
    <property type="entry name" value="D-LACTATE DEHYDROGENASE"/>
    <property type="match status" value="1"/>
</dbReference>
<accession>A0A7G5IG19</accession>
<comment type="cofactor">
    <cofactor evidence="1">
        <name>FAD</name>
        <dbReference type="ChEBI" id="CHEBI:57692"/>
    </cofactor>
</comment>
<keyword evidence="5" id="KW-0809">Transit peptide</keyword>